<dbReference type="InterPro" id="IPR035093">
    <property type="entry name" value="RelE/ParE_toxin_dom_sf"/>
</dbReference>
<dbReference type="EMBL" id="CP091521">
    <property type="protein sequence ID" value="UOP04969.2"/>
    <property type="molecule type" value="Genomic_DNA"/>
</dbReference>
<keyword evidence="2" id="KW-1185">Reference proteome</keyword>
<dbReference type="Pfam" id="PF05015">
    <property type="entry name" value="HigB-like_toxin"/>
    <property type="match status" value="1"/>
</dbReference>
<dbReference type="AlphaFoldDB" id="A0A8T9MUK7"/>
<protein>
    <submittedName>
        <fullName evidence="1">Type II toxin-antitoxin system RelE/ParE family toxin</fullName>
    </submittedName>
</protein>
<accession>A0A8T9MUK7</accession>
<evidence type="ECO:0000313" key="1">
    <source>
        <dbReference type="EMBL" id="UOP04969.2"/>
    </source>
</evidence>
<reference evidence="1" key="2">
    <citation type="submission" date="2024-09" db="EMBL/GenBank/DDBJ databases">
        <authorList>
            <person name="Veyrier F.J."/>
        </authorList>
    </citation>
    <scope>NUCLEOTIDE SEQUENCE</scope>
    <source>
        <strain evidence="1">17694</strain>
    </source>
</reference>
<name>A0A8T9MUK7_9NEIS</name>
<gene>
    <name evidence="1" type="ORF">LVJ77_01095</name>
</gene>
<dbReference type="PANTHER" id="PTHR40266">
    <property type="entry name" value="TOXIN HIGB-1"/>
    <property type="match status" value="1"/>
</dbReference>
<dbReference type="InterPro" id="IPR007711">
    <property type="entry name" value="HigB-1"/>
</dbReference>
<dbReference type="PANTHER" id="PTHR40266:SF2">
    <property type="entry name" value="TOXIN HIGB-1"/>
    <property type="match status" value="1"/>
</dbReference>
<dbReference type="KEGG" id="ckh:LVJ77_01095"/>
<proteinExistence type="predicted"/>
<dbReference type="RefSeq" id="WP_281168317.1">
    <property type="nucleotide sequence ID" value="NZ_CP091521.1"/>
</dbReference>
<organism evidence="1 2">
    <name type="scientific">Conchiformibius kuhniae</name>
    <dbReference type="NCBI Taxonomy" id="211502"/>
    <lineage>
        <taxon>Bacteria</taxon>
        <taxon>Pseudomonadati</taxon>
        <taxon>Pseudomonadota</taxon>
        <taxon>Betaproteobacteria</taxon>
        <taxon>Neisseriales</taxon>
        <taxon>Neisseriaceae</taxon>
        <taxon>Conchiformibius</taxon>
    </lineage>
</organism>
<reference evidence="1" key="1">
    <citation type="journal article" date="2022" name="Res Sq">
        <title>Evolution of multicellular longitudinally dividing oral cavity symbionts (Neisseriaceae).</title>
        <authorList>
            <person name="Nyongesa S."/>
            <person name="Weber P."/>
            <person name="Bernet E."/>
            <person name="Pullido F."/>
            <person name="Nieckarz M."/>
            <person name="Delaby M."/>
            <person name="Nieves C."/>
            <person name="Viehboeck T."/>
            <person name="Krause N."/>
            <person name="Rivera-Millot A."/>
            <person name="Nakamura A."/>
            <person name="Vischer N."/>
            <person name="VanNieuwenhze M."/>
            <person name="Brun Y."/>
            <person name="Cava F."/>
            <person name="Bulgheresi S."/>
            <person name="Veyrier F."/>
        </authorList>
    </citation>
    <scope>NUCLEOTIDE SEQUENCE</scope>
    <source>
        <strain evidence="1">17694</strain>
    </source>
</reference>
<dbReference type="SUPFAM" id="SSF143011">
    <property type="entry name" value="RelE-like"/>
    <property type="match status" value="1"/>
</dbReference>
<dbReference type="Gene3D" id="3.30.2310.20">
    <property type="entry name" value="RelE-like"/>
    <property type="match status" value="1"/>
</dbReference>
<dbReference type="Proteomes" id="UP000831534">
    <property type="component" value="Chromosome"/>
</dbReference>
<sequence length="112" mass="12807">MLIADCVTIACPYPHTTTMSINHFACADTQALFYGRRVARFANIERVALRKLQQLHSAANLNFLRTPPGNRLEALKGDRQGQHSIRINDQWRICFVWHNGTASQVEIVDYHD</sequence>
<evidence type="ECO:0000313" key="2">
    <source>
        <dbReference type="Proteomes" id="UP000831534"/>
    </source>
</evidence>